<dbReference type="GO" id="GO:0004814">
    <property type="term" value="F:arginine-tRNA ligase activity"/>
    <property type="evidence" value="ECO:0007669"/>
    <property type="project" value="UniProtKB-EC"/>
</dbReference>
<accession>A0A9P3UTK6</accession>
<name>A0A9P3UTK6_LYOSH</name>
<dbReference type="AlphaFoldDB" id="A0A9P3UTK6"/>
<evidence type="ECO:0000259" key="10">
    <source>
        <dbReference type="SMART" id="SM00836"/>
    </source>
</evidence>
<dbReference type="SUPFAM" id="SSF52374">
    <property type="entry name" value="Nucleotidylyl transferase"/>
    <property type="match status" value="1"/>
</dbReference>
<dbReference type="GO" id="GO:0005524">
    <property type="term" value="F:ATP binding"/>
    <property type="evidence" value="ECO:0007669"/>
    <property type="project" value="UniProtKB-KW"/>
</dbReference>
<dbReference type="OrthoDB" id="68056at2759"/>
<dbReference type="InterPro" id="IPR009080">
    <property type="entry name" value="tRNAsynth_Ia_anticodon-bd"/>
</dbReference>
<dbReference type="SMART" id="SM00836">
    <property type="entry name" value="DALR_1"/>
    <property type="match status" value="1"/>
</dbReference>
<keyword evidence="6 9" id="KW-0648">Protein biosynthesis</keyword>
<dbReference type="GO" id="GO:0005739">
    <property type="term" value="C:mitochondrion"/>
    <property type="evidence" value="ECO:0007669"/>
    <property type="project" value="TreeGrafter"/>
</dbReference>
<dbReference type="GO" id="GO:0032543">
    <property type="term" value="P:mitochondrial translation"/>
    <property type="evidence" value="ECO:0007669"/>
    <property type="project" value="TreeGrafter"/>
</dbReference>
<dbReference type="GO" id="GO:0006420">
    <property type="term" value="P:arginyl-tRNA aminoacylation"/>
    <property type="evidence" value="ECO:0007669"/>
    <property type="project" value="InterPro"/>
</dbReference>
<gene>
    <name evidence="11" type="primary">SYR1</name>
    <name evidence="11" type="ORF">LshimejAT787_1102660</name>
</gene>
<dbReference type="PANTHER" id="PTHR11956:SF11">
    <property type="entry name" value="ARGININE--TRNA LIGASE, MITOCHONDRIAL-RELATED"/>
    <property type="match status" value="1"/>
</dbReference>
<dbReference type="PANTHER" id="PTHR11956">
    <property type="entry name" value="ARGINYL-TRNA SYNTHETASE"/>
    <property type="match status" value="1"/>
</dbReference>
<keyword evidence="12" id="KW-1185">Reference proteome</keyword>
<dbReference type="SUPFAM" id="SSF47323">
    <property type="entry name" value="Anticodon-binding domain of a subclass of class I aminoacyl-tRNA synthetases"/>
    <property type="match status" value="1"/>
</dbReference>
<sequence length="408" mass="45895">MHLYNVHVAINKDDPLRMKRPSKYSVTWNEVRHVSYFLSTKLRHSPGDEQVLSLWRKFRSLSIDAYTKVYERLNVHFDLYSGESLVRPEAIDAAMATLKAKNFLTPKSAQECRGDRAAEGDTVAAELVGAETQALAVDLNEWKMGKPVVQKGDETTTYIVRDFAGAIQRYEQCHLDKMIYVVGDQQDLHVAQFLRILSLMGAPFVDMLEHVNFGKIHGMSTRKMMKDEEKAKEISDPSYTSDRVGMTCVKIQDKQAKRIHSYHFDLERMTYEGGTGAYLQYAHVRLSSIPRKAAPAPVIHSGPALIDTSLSKARELVFLLATYPDMVKTAVKNYEPSTVVSYCFSYVFGSPNSRHRLEPVAGSAMLLALRGRPSSSQVKRKGLPKADRCSRVHNTSWPAPCGSFLSLL</sequence>
<evidence type="ECO:0000256" key="4">
    <source>
        <dbReference type="ARBA" id="ARBA00022741"/>
    </source>
</evidence>
<keyword evidence="5 9" id="KW-0067">ATP-binding</keyword>
<dbReference type="Gene3D" id="3.40.50.620">
    <property type="entry name" value="HUPs"/>
    <property type="match status" value="1"/>
</dbReference>
<dbReference type="EC" id="6.1.1.19" evidence="2"/>
<evidence type="ECO:0000256" key="1">
    <source>
        <dbReference type="ARBA" id="ARBA00005594"/>
    </source>
</evidence>
<feature type="domain" description="DALR anticodon binding" evidence="10">
    <location>
        <begin position="279"/>
        <end position="365"/>
    </location>
</feature>
<keyword evidence="3 9" id="KW-0436">Ligase</keyword>
<evidence type="ECO:0000256" key="7">
    <source>
        <dbReference type="ARBA" id="ARBA00023146"/>
    </source>
</evidence>
<evidence type="ECO:0000256" key="6">
    <source>
        <dbReference type="ARBA" id="ARBA00022917"/>
    </source>
</evidence>
<keyword evidence="7 9" id="KW-0030">Aminoacyl-tRNA synthetase</keyword>
<proteinExistence type="inferred from homology"/>
<evidence type="ECO:0000256" key="3">
    <source>
        <dbReference type="ARBA" id="ARBA00022598"/>
    </source>
</evidence>
<evidence type="ECO:0000313" key="11">
    <source>
        <dbReference type="EMBL" id="GLB42251.1"/>
    </source>
</evidence>
<reference evidence="11" key="1">
    <citation type="submission" date="2022-07" db="EMBL/GenBank/DDBJ databases">
        <title>The genome of Lyophyllum shimeji provides insight into the initial evolution of ectomycorrhizal fungal genome.</title>
        <authorList>
            <person name="Kobayashi Y."/>
            <person name="Shibata T."/>
            <person name="Hirakawa H."/>
            <person name="Shigenobu S."/>
            <person name="Nishiyama T."/>
            <person name="Yamada A."/>
            <person name="Hasebe M."/>
            <person name="Kawaguchi M."/>
        </authorList>
    </citation>
    <scope>NUCLEOTIDE SEQUENCE</scope>
    <source>
        <strain evidence="11">AT787</strain>
    </source>
</reference>
<evidence type="ECO:0000256" key="9">
    <source>
        <dbReference type="RuleBase" id="RU363038"/>
    </source>
</evidence>
<comment type="catalytic activity">
    <reaction evidence="8">
        <text>tRNA(Arg) + L-arginine + ATP = L-arginyl-tRNA(Arg) + AMP + diphosphate</text>
        <dbReference type="Rhea" id="RHEA:20301"/>
        <dbReference type="Rhea" id="RHEA-COMP:9658"/>
        <dbReference type="Rhea" id="RHEA-COMP:9673"/>
        <dbReference type="ChEBI" id="CHEBI:30616"/>
        <dbReference type="ChEBI" id="CHEBI:32682"/>
        <dbReference type="ChEBI" id="CHEBI:33019"/>
        <dbReference type="ChEBI" id="CHEBI:78442"/>
        <dbReference type="ChEBI" id="CHEBI:78513"/>
        <dbReference type="ChEBI" id="CHEBI:456215"/>
        <dbReference type="EC" id="6.1.1.19"/>
    </reaction>
</comment>
<dbReference type="Gene3D" id="1.10.730.10">
    <property type="entry name" value="Isoleucyl-tRNA Synthetase, Domain 1"/>
    <property type="match status" value="1"/>
</dbReference>
<evidence type="ECO:0000256" key="8">
    <source>
        <dbReference type="ARBA" id="ARBA00049339"/>
    </source>
</evidence>
<keyword evidence="4 9" id="KW-0547">Nucleotide-binding</keyword>
<dbReference type="InterPro" id="IPR001278">
    <property type="entry name" value="Arg-tRNA-ligase"/>
</dbReference>
<dbReference type="Pfam" id="PF00750">
    <property type="entry name" value="tRNA-synt_1d"/>
    <property type="match status" value="1"/>
</dbReference>
<dbReference type="Pfam" id="PF05746">
    <property type="entry name" value="DALR_1"/>
    <property type="match status" value="1"/>
</dbReference>
<dbReference type="EMBL" id="BRPK01000011">
    <property type="protein sequence ID" value="GLB42251.1"/>
    <property type="molecule type" value="Genomic_DNA"/>
</dbReference>
<dbReference type="InterPro" id="IPR014729">
    <property type="entry name" value="Rossmann-like_a/b/a_fold"/>
</dbReference>
<comment type="similarity">
    <text evidence="1 9">Belongs to the class-I aminoacyl-tRNA synthetase family.</text>
</comment>
<evidence type="ECO:0000256" key="5">
    <source>
        <dbReference type="ARBA" id="ARBA00022840"/>
    </source>
</evidence>
<comment type="caution">
    <text evidence="11">The sequence shown here is derived from an EMBL/GenBank/DDBJ whole genome shotgun (WGS) entry which is preliminary data.</text>
</comment>
<dbReference type="InterPro" id="IPR008909">
    <property type="entry name" value="DALR_anticod-bd"/>
</dbReference>
<protein>
    <recommendedName>
        <fullName evidence="2">arginine--tRNA ligase</fullName>
        <ecNumber evidence="2">6.1.1.19</ecNumber>
    </recommendedName>
</protein>
<dbReference type="Proteomes" id="UP001063166">
    <property type="component" value="Unassembled WGS sequence"/>
</dbReference>
<evidence type="ECO:0000256" key="2">
    <source>
        <dbReference type="ARBA" id="ARBA00012837"/>
    </source>
</evidence>
<evidence type="ECO:0000313" key="12">
    <source>
        <dbReference type="Proteomes" id="UP001063166"/>
    </source>
</evidence>
<dbReference type="InterPro" id="IPR035684">
    <property type="entry name" value="ArgRS_core"/>
</dbReference>
<organism evidence="11 12">
    <name type="scientific">Lyophyllum shimeji</name>
    <name type="common">Hon-shimeji</name>
    <name type="synonym">Tricholoma shimeji</name>
    <dbReference type="NCBI Taxonomy" id="47721"/>
    <lineage>
        <taxon>Eukaryota</taxon>
        <taxon>Fungi</taxon>
        <taxon>Dikarya</taxon>
        <taxon>Basidiomycota</taxon>
        <taxon>Agaricomycotina</taxon>
        <taxon>Agaricomycetes</taxon>
        <taxon>Agaricomycetidae</taxon>
        <taxon>Agaricales</taxon>
        <taxon>Tricholomatineae</taxon>
        <taxon>Lyophyllaceae</taxon>
        <taxon>Lyophyllum</taxon>
    </lineage>
</organism>